<feature type="region of interest" description="Disordered" evidence="1">
    <location>
        <begin position="81"/>
        <end position="129"/>
    </location>
</feature>
<comment type="caution">
    <text evidence="2">The sequence shown here is derived from an EMBL/GenBank/DDBJ whole genome shotgun (WGS) entry which is preliminary data.</text>
</comment>
<dbReference type="AlphaFoldDB" id="A0A8T4GD36"/>
<evidence type="ECO:0000313" key="3">
    <source>
        <dbReference type="Proteomes" id="UP000823588"/>
    </source>
</evidence>
<feature type="compositionally biased region" description="Low complexity" evidence="1">
    <location>
        <begin position="83"/>
        <end position="95"/>
    </location>
</feature>
<gene>
    <name evidence="2" type="ORF">J2751_000680</name>
</gene>
<feature type="compositionally biased region" description="Acidic residues" evidence="1">
    <location>
        <begin position="113"/>
        <end position="129"/>
    </location>
</feature>
<proteinExistence type="predicted"/>
<protein>
    <submittedName>
        <fullName evidence="2">Uncharacterized protein</fullName>
    </submittedName>
</protein>
<organism evidence="2 3">
    <name type="scientific">Halorubrum alkaliphilum</name>
    <dbReference type="NCBI Taxonomy" id="261290"/>
    <lineage>
        <taxon>Archaea</taxon>
        <taxon>Methanobacteriati</taxon>
        <taxon>Methanobacteriota</taxon>
        <taxon>Stenosarchaea group</taxon>
        <taxon>Halobacteria</taxon>
        <taxon>Halobacteriales</taxon>
        <taxon>Haloferacaceae</taxon>
        <taxon>Halorubrum</taxon>
    </lineage>
</organism>
<name>A0A8T4GD36_9EURY</name>
<dbReference type="OrthoDB" id="323778at2157"/>
<dbReference type="RefSeq" id="WP_209483144.1">
    <property type="nucleotide sequence ID" value="NZ_JAGGKQ010000003.1"/>
</dbReference>
<accession>A0A8T4GD36</accession>
<dbReference type="Proteomes" id="UP000823588">
    <property type="component" value="Unassembled WGS sequence"/>
</dbReference>
<keyword evidence="3" id="KW-1185">Reference proteome</keyword>
<dbReference type="EMBL" id="JAGGKQ010000003">
    <property type="protein sequence ID" value="MBP1921687.1"/>
    <property type="molecule type" value="Genomic_DNA"/>
</dbReference>
<evidence type="ECO:0000256" key="1">
    <source>
        <dbReference type="SAM" id="MobiDB-lite"/>
    </source>
</evidence>
<sequence>MSSHDAELVIETWQLRERVLPRVPPSGWGTVDRLREAVCLAVACSVDGVEHVEPFTGRATERERFDATVTAESLDAEHVRVVTPTSEPASAEPASGSDATNASEVANGRTDDFAETTEQFDLEEALDRL</sequence>
<reference evidence="2" key="1">
    <citation type="submission" date="2021-03" db="EMBL/GenBank/DDBJ databases">
        <title>Genomic Encyclopedia of Type Strains, Phase IV (KMG-IV): sequencing the most valuable type-strain genomes for metagenomic binning, comparative biology and taxonomic classification.</title>
        <authorList>
            <person name="Goeker M."/>
        </authorList>
    </citation>
    <scope>NUCLEOTIDE SEQUENCE</scope>
    <source>
        <strain evidence="2">DSM 23564</strain>
    </source>
</reference>
<evidence type="ECO:0000313" key="2">
    <source>
        <dbReference type="EMBL" id="MBP1921687.1"/>
    </source>
</evidence>